<dbReference type="EMBL" id="JARBHB010000009">
    <property type="protein sequence ID" value="KAJ8874922.1"/>
    <property type="molecule type" value="Genomic_DNA"/>
</dbReference>
<evidence type="ECO:0000313" key="1">
    <source>
        <dbReference type="EMBL" id="KAJ8874922.1"/>
    </source>
</evidence>
<protein>
    <submittedName>
        <fullName evidence="1">Uncharacterized protein</fullName>
    </submittedName>
</protein>
<comment type="caution">
    <text evidence="1">The sequence shown here is derived from an EMBL/GenBank/DDBJ whole genome shotgun (WGS) entry which is preliminary data.</text>
</comment>
<name>A0ABQ9GSA2_9NEOP</name>
<organism evidence="1 2">
    <name type="scientific">Dryococelus australis</name>
    <dbReference type="NCBI Taxonomy" id="614101"/>
    <lineage>
        <taxon>Eukaryota</taxon>
        <taxon>Metazoa</taxon>
        <taxon>Ecdysozoa</taxon>
        <taxon>Arthropoda</taxon>
        <taxon>Hexapoda</taxon>
        <taxon>Insecta</taxon>
        <taxon>Pterygota</taxon>
        <taxon>Neoptera</taxon>
        <taxon>Polyneoptera</taxon>
        <taxon>Phasmatodea</taxon>
        <taxon>Verophasmatodea</taxon>
        <taxon>Anareolatae</taxon>
        <taxon>Phasmatidae</taxon>
        <taxon>Eurycanthinae</taxon>
        <taxon>Dryococelus</taxon>
    </lineage>
</organism>
<reference evidence="1 2" key="1">
    <citation type="submission" date="2023-02" db="EMBL/GenBank/DDBJ databases">
        <title>LHISI_Scaffold_Assembly.</title>
        <authorList>
            <person name="Stuart O.P."/>
            <person name="Cleave R."/>
            <person name="Magrath M.J.L."/>
            <person name="Mikheyev A.S."/>
        </authorList>
    </citation>
    <scope>NUCLEOTIDE SEQUENCE [LARGE SCALE GENOMIC DNA]</scope>
    <source>
        <strain evidence="1">Daus_M_001</strain>
        <tissue evidence="1">Leg muscle</tissue>
    </source>
</reference>
<proteinExistence type="predicted"/>
<dbReference type="Proteomes" id="UP001159363">
    <property type="component" value="Chromosome 8"/>
</dbReference>
<gene>
    <name evidence="1" type="ORF">PR048_022812</name>
</gene>
<accession>A0ABQ9GSA2</accession>
<evidence type="ECO:0000313" key="2">
    <source>
        <dbReference type="Proteomes" id="UP001159363"/>
    </source>
</evidence>
<keyword evidence="2" id="KW-1185">Reference proteome</keyword>
<sequence length="183" mass="21210">MEIFLRYVADPGFQSGVTEVFCVERTTVSKTYDVVMDHIFDRALNWIRFLNSVQEMNDSKLLWQTRYNLQTHRSYINRKGYPSINVQTTCVRKKVSLMCVLSGRTPYMMQEYGDKAILGVPNIEDDKSEGDEDVGPGPQTRTKVTGYDVFYVVAIVVYDVVCVIEQIRTRFVLEEKRINVQNK</sequence>